<accession>A0AA45LCD6</accession>
<proteinExistence type="predicted"/>
<sequence>MTAGARTALDLARRFVHAVEAKDLGAVSDVLAPDVRQLFAQSGRASTPDGIAELISRRAKGFRVAHLKGLDEVLAYTGGIFAKFDPLVWRDHRWHAAEGGGAAHFAARGDMVVARTGEPYRNDYVIRFEVVDGRIARMTEHGDALRYAGLGVRPNAAEFRALLRDLAFPRRV</sequence>
<organism evidence="2 3">
    <name type="scientific">Actinosynnema pretiosum subsp. pretiosum</name>
    <dbReference type="NCBI Taxonomy" id="103721"/>
    <lineage>
        <taxon>Bacteria</taxon>
        <taxon>Bacillati</taxon>
        <taxon>Actinomycetota</taxon>
        <taxon>Actinomycetes</taxon>
        <taxon>Pseudonocardiales</taxon>
        <taxon>Pseudonocardiaceae</taxon>
        <taxon>Actinosynnema</taxon>
    </lineage>
</organism>
<dbReference type="Proteomes" id="UP000677152">
    <property type="component" value="Chromosome"/>
</dbReference>
<dbReference type="SUPFAM" id="SSF54427">
    <property type="entry name" value="NTF2-like"/>
    <property type="match status" value="1"/>
</dbReference>
<evidence type="ECO:0000259" key="1">
    <source>
        <dbReference type="Pfam" id="PF12680"/>
    </source>
</evidence>
<dbReference type="Pfam" id="PF12680">
    <property type="entry name" value="SnoaL_2"/>
    <property type="match status" value="1"/>
</dbReference>
<dbReference type="Gene3D" id="3.10.450.50">
    <property type="match status" value="1"/>
</dbReference>
<feature type="domain" description="SnoaL-like" evidence="1">
    <location>
        <begin position="12"/>
        <end position="138"/>
    </location>
</feature>
<dbReference type="EMBL" id="CP073249">
    <property type="protein sequence ID" value="QUF07724.1"/>
    <property type="molecule type" value="Genomic_DNA"/>
</dbReference>
<protein>
    <submittedName>
        <fullName evidence="2">Nuclear transport factor 2 family protein</fullName>
    </submittedName>
</protein>
<dbReference type="AlphaFoldDB" id="A0AA45LCD6"/>
<dbReference type="InterPro" id="IPR037401">
    <property type="entry name" value="SnoaL-like"/>
</dbReference>
<reference evidence="2" key="1">
    <citation type="submission" date="2021-04" db="EMBL/GenBank/DDBJ databases">
        <title>Genomic sequence of Actinosynnema pretiosum subsp. pretiosum ATCC 31280 (C-14919).</title>
        <authorList>
            <person name="Bai L."/>
            <person name="Wang X."/>
            <person name="Xiao Y."/>
        </authorList>
    </citation>
    <scope>NUCLEOTIDE SEQUENCE</scope>
    <source>
        <strain evidence="2">ATCC 31280</strain>
    </source>
</reference>
<evidence type="ECO:0000313" key="3">
    <source>
        <dbReference type="Proteomes" id="UP000677152"/>
    </source>
</evidence>
<gene>
    <name evidence="2" type="ORF">KCV87_03370</name>
</gene>
<name>A0AA45LCD6_9PSEU</name>
<evidence type="ECO:0000313" key="2">
    <source>
        <dbReference type="EMBL" id="QUF07724.1"/>
    </source>
</evidence>
<dbReference type="InterPro" id="IPR032710">
    <property type="entry name" value="NTF2-like_dom_sf"/>
</dbReference>